<proteinExistence type="predicted"/>
<protein>
    <submittedName>
        <fullName evidence="1">Uncharacterized protein</fullName>
    </submittedName>
</protein>
<dbReference type="EMBL" id="CADCUW010000162">
    <property type="protein sequence ID" value="CAA9402193.1"/>
    <property type="molecule type" value="Genomic_DNA"/>
</dbReference>
<sequence length="122" mass="13837">MVRVLVGKRNGPAFSGFWAEFEGKEVSSYEDKKGDKSIVYTLYRCPTETGEAYRVHIADEGNPANPVYELHPNDPDPDIQGVGADYSDLWQDEQVVAKYPLFVKDLVDYLPIRQLDPQPRGF</sequence>
<accession>A0A6J4P178</accession>
<name>A0A6J4P178_9ACTN</name>
<gene>
    <name evidence="1" type="ORF">AVDCRST_MAG01-01-1099</name>
</gene>
<evidence type="ECO:0000313" key="1">
    <source>
        <dbReference type="EMBL" id="CAA9402193.1"/>
    </source>
</evidence>
<reference evidence="1" key="1">
    <citation type="submission" date="2020-02" db="EMBL/GenBank/DDBJ databases">
        <authorList>
            <person name="Meier V. D."/>
        </authorList>
    </citation>
    <scope>NUCLEOTIDE SEQUENCE</scope>
    <source>
        <strain evidence="1">AVDCRST_MAG01</strain>
    </source>
</reference>
<dbReference type="AlphaFoldDB" id="A0A6J4P178"/>
<organism evidence="1">
    <name type="scientific">uncultured Rubrobacteraceae bacterium</name>
    <dbReference type="NCBI Taxonomy" id="349277"/>
    <lineage>
        <taxon>Bacteria</taxon>
        <taxon>Bacillati</taxon>
        <taxon>Actinomycetota</taxon>
        <taxon>Rubrobacteria</taxon>
        <taxon>Rubrobacterales</taxon>
        <taxon>Rubrobacteraceae</taxon>
        <taxon>environmental samples</taxon>
    </lineage>
</organism>